<reference evidence="1" key="1">
    <citation type="journal article" date="2021" name="Proc. Natl. Acad. Sci. U.S.A.">
        <title>A Catalog of Tens of Thousands of Viruses from Human Metagenomes Reveals Hidden Associations with Chronic Diseases.</title>
        <authorList>
            <person name="Tisza M.J."/>
            <person name="Buck C.B."/>
        </authorList>
    </citation>
    <scope>NUCLEOTIDE SEQUENCE</scope>
    <source>
        <strain evidence="1">CtFkM10</strain>
    </source>
</reference>
<evidence type="ECO:0000313" key="1">
    <source>
        <dbReference type="EMBL" id="DAD92801.1"/>
    </source>
</evidence>
<accession>A0A8S5NDU4</accession>
<proteinExistence type="predicted"/>
<sequence length="345" mass="39979">MSRIYLESGYLNIHELLNRSLPFNFAVGGRGTGKTYGSLVECLEEKRTFLFIRRTQAQADIVTRPEFSPFKRICEDRNLNISCSPVTKYNSAFYYFKVNEDGKQIPDGKPIGYSAALSTFSNIRGFDASDVDLMIFDEFIPERHERPIKNEFEALMNCYETVNRNRELQGKKPVQLLCLANANDVANPVFIGFNLVKKATDMLEKGREVYQDNHRGICLYMLQKSPISEEKRNTVLYRATEGTRFSEMALDNKFSFNDMGNVGSRPIKEFVPVCAISKICVYRHKSDGTYYVSMHKAGSPPQYSDSEADIQRFRRMYGWLWEAYMQQKITFEEYLCENLLTKYLR</sequence>
<organism evidence="1">
    <name type="scientific">Podoviridae sp. ctFkM10</name>
    <dbReference type="NCBI Taxonomy" id="2826548"/>
    <lineage>
        <taxon>Viruses</taxon>
        <taxon>Duplodnaviria</taxon>
        <taxon>Heunggongvirae</taxon>
        <taxon>Uroviricota</taxon>
        <taxon>Caudoviricetes</taxon>
    </lineage>
</organism>
<protein>
    <submittedName>
        <fullName evidence="1">Terminase</fullName>
    </submittedName>
</protein>
<dbReference type="Pfam" id="PF05894">
    <property type="entry name" value="Podovirus_Gp16"/>
    <property type="match status" value="1"/>
</dbReference>
<dbReference type="EMBL" id="BK015145">
    <property type="protein sequence ID" value="DAD92801.1"/>
    <property type="molecule type" value="Genomic_DNA"/>
</dbReference>
<dbReference type="InterPro" id="IPR008784">
    <property type="entry name" value="Podovirus_Gp16"/>
</dbReference>
<name>A0A8S5NDU4_9CAUD</name>